<dbReference type="PRINTS" id="PR00368">
    <property type="entry name" value="FADPNR"/>
</dbReference>
<evidence type="ECO:0000259" key="6">
    <source>
        <dbReference type="Pfam" id="PF07992"/>
    </source>
</evidence>
<dbReference type="PANTHER" id="PTHR48105">
    <property type="entry name" value="THIOREDOXIN REDUCTASE 1-RELATED-RELATED"/>
    <property type="match status" value="1"/>
</dbReference>
<dbReference type="EMBL" id="CAEZTO010000009">
    <property type="protein sequence ID" value="CAB4571726.1"/>
    <property type="molecule type" value="Genomic_DNA"/>
</dbReference>
<keyword evidence="2" id="KW-0274">FAD</keyword>
<dbReference type="GO" id="GO:0004791">
    <property type="term" value="F:thioredoxin-disulfide reductase (NADPH) activity"/>
    <property type="evidence" value="ECO:0007669"/>
    <property type="project" value="InterPro"/>
</dbReference>
<dbReference type="InterPro" id="IPR036188">
    <property type="entry name" value="FAD/NAD-bd_sf"/>
</dbReference>
<evidence type="ECO:0000256" key="3">
    <source>
        <dbReference type="ARBA" id="ARBA00023002"/>
    </source>
</evidence>
<dbReference type="Pfam" id="PF07992">
    <property type="entry name" value="Pyr_redox_2"/>
    <property type="match status" value="1"/>
</dbReference>
<gene>
    <name evidence="7" type="ORF">UFOPK1503_00858</name>
    <name evidence="8" type="ORF">UFOPK1693_00760</name>
</gene>
<keyword evidence="4" id="KW-1015">Disulfide bond</keyword>
<evidence type="ECO:0000256" key="4">
    <source>
        <dbReference type="ARBA" id="ARBA00023157"/>
    </source>
</evidence>
<evidence type="ECO:0000256" key="2">
    <source>
        <dbReference type="ARBA" id="ARBA00022827"/>
    </source>
</evidence>
<dbReference type="GO" id="GO:0005737">
    <property type="term" value="C:cytoplasm"/>
    <property type="evidence" value="ECO:0007669"/>
    <property type="project" value="InterPro"/>
</dbReference>
<dbReference type="Gene3D" id="3.50.50.60">
    <property type="entry name" value="FAD/NAD(P)-binding domain"/>
    <property type="match status" value="2"/>
</dbReference>
<dbReference type="GO" id="GO:0019430">
    <property type="term" value="P:removal of superoxide radicals"/>
    <property type="evidence" value="ECO:0007669"/>
    <property type="project" value="InterPro"/>
</dbReference>
<keyword evidence="1" id="KW-0285">Flavoprotein</keyword>
<dbReference type="NCBIfam" id="TIGR01292">
    <property type="entry name" value="TRX_reduct"/>
    <property type="match status" value="1"/>
</dbReference>
<protein>
    <submittedName>
        <fullName evidence="8">Unannotated protein</fullName>
    </submittedName>
</protein>
<dbReference type="InterPro" id="IPR005982">
    <property type="entry name" value="Thioredox_Rdtase"/>
</dbReference>
<feature type="domain" description="FAD/NAD(P)-binding" evidence="6">
    <location>
        <begin position="3"/>
        <end position="292"/>
    </location>
</feature>
<dbReference type="PRINTS" id="PR00469">
    <property type="entry name" value="PNDRDTASEII"/>
</dbReference>
<dbReference type="PROSITE" id="PS00573">
    <property type="entry name" value="PYRIDINE_REDOX_2"/>
    <property type="match status" value="1"/>
</dbReference>
<dbReference type="SUPFAM" id="SSF51905">
    <property type="entry name" value="FAD/NAD(P)-binding domain"/>
    <property type="match status" value="1"/>
</dbReference>
<organism evidence="8">
    <name type="scientific">freshwater metagenome</name>
    <dbReference type="NCBI Taxonomy" id="449393"/>
    <lineage>
        <taxon>unclassified sequences</taxon>
        <taxon>metagenomes</taxon>
        <taxon>ecological metagenomes</taxon>
    </lineage>
</organism>
<dbReference type="InterPro" id="IPR050097">
    <property type="entry name" value="Ferredoxin-NADP_redctase_2"/>
</dbReference>
<dbReference type="InterPro" id="IPR023753">
    <property type="entry name" value="FAD/NAD-binding_dom"/>
</dbReference>
<name>A0A6J6E7C7_9ZZZZ</name>
<sequence length="306" mass="33097">MREVIIIGSGPAGYTAAIYAARAQLKPLMIASSVEPGGELMKTTEVENFPGFPEGLMGPDLMANFQAQAERFGTEILFDDVVEVDLKGDIKKVKTGAGQEFEAKAVILATGAAYRELGLPKEKELSGHGVSWCATCDGFFFREKTIAVVGGGDSAMEEANFLTKFASKVYVIHRRDSLKASKIMQQRSFDNPKIEFIWNSAVAELKGDAKLTGVVLEDTNTGEKRDLELEGLFIAIGNDPRVWLVENQVELTAERFIKVEGRSSKTSLPGVFACGDVIDPTYRQAITAAGSGCVAALDAEHYLSSK</sequence>
<reference evidence="8" key="1">
    <citation type="submission" date="2020-05" db="EMBL/GenBank/DDBJ databases">
        <authorList>
            <person name="Chiriac C."/>
            <person name="Salcher M."/>
            <person name="Ghai R."/>
            <person name="Kavagutti S V."/>
        </authorList>
    </citation>
    <scope>NUCLEOTIDE SEQUENCE</scope>
</reference>
<keyword evidence="5" id="KW-0676">Redox-active center</keyword>
<keyword evidence="3" id="KW-0560">Oxidoreductase</keyword>
<dbReference type="EMBL" id="CAEZST010000014">
    <property type="protein sequence ID" value="CAB4548579.1"/>
    <property type="molecule type" value="Genomic_DNA"/>
</dbReference>
<dbReference type="InterPro" id="IPR008255">
    <property type="entry name" value="Pyr_nucl-diS_OxRdtase_2_AS"/>
</dbReference>
<accession>A0A6J6E7C7</accession>
<evidence type="ECO:0000256" key="1">
    <source>
        <dbReference type="ARBA" id="ARBA00022630"/>
    </source>
</evidence>
<dbReference type="AlphaFoldDB" id="A0A6J6E7C7"/>
<proteinExistence type="predicted"/>
<evidence type="ECO:0000256" key="5">
    <source>
        <dbReference type="ARBA" id="ARBA00023284"/>
    </source>
</evidence>
<evidence type="ECO:0000313" key="8">
    <source>
        <dbReference type="EMBL" id="CAB4571726.1"/>
    </source>
</evidence>
<evidence type="ECO:0000313" key="7">
    <source>
        <dbReference type="EMBL" id="CAB4548579.1"/>
    </source>
</evidence>